<dbReference type="SMART" id="SM00967">
    <property type="entry name" value="SpoU_sub_bind"/>
    <property type="match status" value="1"/>
</dbReference>
<accession>A0A7V5VEQ1</accession>
<protein>
    <submittedName>
        <fullName evidence="5">RNA methyltransferase</fullName>
    </submittedName>
</protein>
<evidence type="ECO:0000256" key="2">
    <source>
        <dbReference type="ARBA" id="ARBA00022603"/>
    </source>
</evidence>
<feature type="domain" description="RNA 2-O ribose methyltransferase substrate binding" evidence="4">
    <location>
        <begin position="29"/>
        <end position="97"/>
    </location>
</feature>
<evidence type="ECO:0000256" key="3">
    <source>
        <dbReference type="ARBA" id="ARBA00022679"/>
    </source>
</evidence>
<dbReference type="PANTHER" id="PTHR43191">
    <property type="entry name" value="RRNA METHYLTRANSFERASE 3"/>
    <property type="match status" value="1"/>
</dbReference>
<evidence type="ECO:0000313" key="5">
    <source>
        <dbReference type="EMBL" id="HHM01990.1"/>
    </source>
</evidence>
<gene>
    <name evidence="5" type="ORF">ENJ15_03190</name>
</gene>
<dbReference type="Pfam" id="PF22435">
    <property type="entry name" value="MRM3-like_sub_bind"/>
    <property type="match status" value="1"/>
</dbReference>
<dbReference type="InterPro" id="IPR001537">
    <property type="entry name" value="SpoU_MeTrfase"/>
</dbReference>
<dbReference type="GO" id="GO:0003723">
    <property type="term" value="F:RNA binding"/>
    <property type="evidence" value="ECO:0007669"/>
    <property type="project" value="InterPro"/>
</dbReference>
<dbReference type="SUPFAM" id="SSF55315">
    <property type="entry name" value="L30e-like"/>
    <property type="match status" value="1"/>
</dbReference>
<dbReference type="InterPro" id="IPR029026">
    <property type="entry name" value="tRNA_m1G_MTases_N"/>
</dbReference>
<organism evidence="5">
    <name type="scientific">Caldithrix abyssi</name>
    <dbReference type="NCBI Taxonomy" id="187145"/>
    <lineage>
        <taxon>Bacteria</taxon>
        <taxon>Pseudomonadati</taxon>
        <taxon>Calditrichota</taxon>
        <taxon>Calditrichia</taxon>
        <taxon>Calditrichales</taxon>
        <taxon>Calditrichaceae</taxon>
        <taxon>Caldithrix</taxon>
    </lineage>
</organism>
<dbReference type="CDD" id="cd18095">
    <property type="entry name" value="SpoU-like_rRNA-MTase"/>
    <property type="match status" value="1"/>
</dbReference>
<dbReference type="GO" id="GO:0032259">
    <property type="term" value="P:methylation"/>
    <property type="evidence" value="ECO:0007669"/>
    <property type="project" value="UniProtKB-KW"/>
</dbReference>
<reference evidence="5" key="1">
    <citation type="journal article" date="2020" name="mSystems">
        <title>Genome- and Community-Level Interaction Insights into Carbon Utilization and Element Cycling Functions of Hydrothermarchaeota in Hydrothermal Sediment.</title>
        <authorList>
            <person name="Zhou Z."/>
            <person name="Liu Y."/>
            <person name="Xu W."/>
            <person name="Pan J."/>
            <person name="Luo Z.H."/>
            <person name="Li M."/>
        </authorList>
    </citation>
    <scope>NUCLEOTIDE SEQUENCE [LARGE SCALE GENOMIC DNA]</scope>
    <source>
        <strain evidence="5">HyVt-460</strain>
    </source>
</reference>
<dbReference type="GO" id="GO:0008173">
    <property type="term" value="F:RNA methyltransferase activity"/>
    <property type="evidence" value="ECO:0007669"/>
    <property type="project" value="InterPro"/>
</dbReference>
<dbReference type="GO" id="GO:0006396">
    <property type="term" value="P:RNA processing"/>
    <property type="evidence" value="ECO:0007669"/>
    <property type="project" value="InterPro"/>
</dbReference>
<dbReference type="InterPro" id="IPR053888">
    <property type="entry name" value="MRM3-like_sub_bind"/>
</dbReference>
<dbReference type="GO" id="GO:0005737">
    <property type="term" value="C:cytoplasm"/>
    <property type="evidence" value="ECO:0007669"/>
    <property type="project" value="UniProtKB-ARBA"/>
</dbReference>
<dbReference type="Gene3D" id="3.40.1280.10">
    <property type="match status" value="1"/>
</dbReference>
<dbReference type="Gene3D" id="3.30.1330.30">
    <property type="match status" value="1"/>
</dbReference>
<comment type="similarity">
    <text evidence="1">Belongs to the class IV-like SAM-binding methyltransferase superfamily. RNA methyltransferase TrmH family.</text>
</comment>
<dbReference type="SUPFAM" id="SSF75217">
    <property type="entry name" value="alpha/beta knot"/>
    <property type="match status" value="1"/>
</dbReference>
<evidence type="ECO:0000256" key="1">
    <source>
        <dbReference type="ARBA" id="ARBA00007228"/>
    </source>
</evidence>
<dbReference type="InterPro" id="IPR029028">
    <property type="entry name" value="Alpha/beta_knot_MTases"/>
</dbReference>
<dbReference type="InterPro" id="IPR013123">
    <property type="entry name" value="SpoU_subst-bd"/>
</dbReference>
<keyword evidence="2 5" id="KW-0489">Methyltransferase</keyword>
<keyword evidence="3" id="KW-0808">Transferase</keyword>
<evidence type="ECO:0000259" key="4">
    <source>
        <dbReference type="SMART" id="SM00967"/>
    </source>
</evidence>
<proteinExistence type="inferred from homology"/>
<comment type="caution">
    <text evidence="5">The sequence shown here is derived from an EMBL/GenBank/DDBJ whole genome shotgun (WGS) entry which is preliminary data.</text>
</comment>
<name>A0A7V5VEQ1_CALAY</name>
<dbReference type="AlphaFoldDB" id="A0A7V5VEQ1"/>
<sequence>MIRPLSLARVRYFSKLKLKKQRRQEGLFIVSGRRAVEEILASPLSVELLILENGADGGRYAAHDIPLFSTGADELKRITDVQTPQEVAAVVRLPEPGPPGDAPNMLYLDGIGDPGNLGAIIRTAAWFGWPWLLLSPGSTDPYQPKTVRATAGMIGYVNIVNDFPAEELRFLKEKGYTLWGTNVSGGRDIKSVPAGGRNLILMGSEAHGLSPEAGALTGEQLYIKRAGRGESLNMAMAAGIIMHHFSNATKP</sequence>
<dbReference type="Proteomes" id="UP000885771">
    <property type="component" value="Unassembled WGS sequence"/>
</dbReference>
<dbReference type="Pfam" id="PF00588">
    <property type="entry name" value="SpoU_methylase"/>
    <property type="match status" value="1"/>
</dbReference>
<dbReference type="EMBL" id="DRLI01000123">
    <property type="protein sequence ID" value="HHM01990.1"/>
    <property type="molecule type" value="Genomic_DNA"/>
</dbReference>
<dbReference type="InterPro" id="IPR029064">
    <property type="entry name" value="Ribosomal_eL30-like_sf"/>
</dbReference>
<dbReference type="InterPro" id="IPR051259">
    <property type="entry name" value="rRNA_Methyltransferase"/>
</dbReference>
<dbReference type="PANTHER" id="PTHR43191:SF2">
    <property type="entry name" value="RRNA METHYLTRANSFERASE 3, MITOCHONDRIAL"/>
    <property type="match status" value="1"/>
</dbReference>